<name>A0A1B7TJW8_9ASCO</name>
<dbReference type="InterPro" id="IPR036915">
    <property type="entry name" value="Cyclin-like_sf"/>
</dbReference>
<comment type="caution">
    <text evidence="5">The sequence shown here is derived from an EMBL/GenBank/DDBJ whole genome shotgun (WGS) entry which is preliminary data.</text>
</comment>
<dbReference type="CDD" id="cd20524">
    <property type="entry name" value="CYCLIN_CCNH_rpt1"/>
    <property type="match status" value="1"/>
</dbReference>
<evidence type="ECO:0000256" key="2">
    <source>
        <dbReference type="RuleBase" id="RU000383"/>
    </source>
</evidence>
<keyword evidence="6" id="KW-1185">Reference proteome</keyword>
<feature type="domain" description="Cyclin-like" evidence="4">
    <location>
        <begin position="109"/>
        <end position="190"/>
    </location>
</feature>
<dbReference type="Pfam" id="PF16899">
    <property type="entry name" value="Cyclin_C_2"/>
    <property type="match status" value="1"/>
</dbReference>
<dbReference type="Gene3D" id="1.10.472.10">
    <property type="entry name" value="Cyclin-like"/>
    <property type="match status" value="2"/>
</dbReference>
<dbReference type="SUPFAM" id="SSF47954">
    <property type="entry name" value="Cyclin-like"/>
    <property type="match status" value="2"/>
</dbReference>
<evidence type="ECO:0000313" key="5">
    <source>
        <dbReference type="EMBL" id="OBA29026.1"/>
    </source>
</evidence>
<dbReference type="CDD" id="cd20525">
    <property type="entry name" value="CYCLIN_CCNH_rpt2"/>
    <property type="match status" value="1"/>
</dbReference>
<gene>
    <name evidence="5" type="ORF">HANVADRAFT_50972</name>
</gene>
<dbReference type="AlphaFoldDB" id="A0A1B7TJW8"/>
<keyword evidence="1 2" id="KW-0195">Cyclin</keyword>
<dbReference type="EMBL" id="LXPE01000001">
    <property type="protein sequence ID" value="OBA29026.1"/>
    <property type="molecule type" value="Genomic_DNA"/>
</dbReference>
<dbReference type="InterPro" id="IPR006671">
    <property type="entry name" value="Cyclin_N"/>
</dbReference>
<evidence type="ECO:0000259" key="4">
    <source>
        <dbReference type="SMART" id="SM00385"/>
    </source>
</evidence>
<organism evidence="5 6">
    <name type="scientific">Hanseniaspora valbyensis NRRL Y-1626</name>
    <dbReference type="NCBI Taxonomy" id="766949"/>
    <lineage>
        <taxon>Eukaryota</taxon>
        <taxon>Fungi</taxon>
        <taxon>Dikarya</taxon>
        <taxon>Ascomycota</taxon>
        <taxon>Saccharomycotina</taxon>
        <taxon>Saccharomycetes</taxon>
        <taxon>Saccharomycodales</taxon>
        <taxon>Saccharomycodaceae</taxon>
        <taxon>Hanseniaspora</taxon>
    </lineage>
</organism>
<dbReference type="InterPro" id="IPR031658">
    <property type="entry name" value="Cyclin_C_2"/>
</dbReference>
<accession>A0A1B7TJW8</accession>
<reference evidence="6" key="1">
    <citation type="journal article" date="2016" name="Proc. Natl. Acad. Sci. U.S.A.">
        <title>Comparative genomics of biotechnologically important yeasts.</title>
        <authorList>
            <person name="Riley R."/>
            <person name="Haridas S."/>
            <person name="Wolfe K.H."/>
            <person name="Lopes M.R."/>
            <person name="Hittinger C.T."/>
            <person name="Goeker M."/>
            <person name="Salamov A.A."/>
            <person name="Wisecaver J.H."/>
            <person name="Long T.M."/>
            <person name="Calvey C.H."/>
            <person name="Aerts A.L."/>
            <person name="Barry K.W."/>
            <person name="Choi C."/>
            <person name="Clum A."/>
            <person name="Coughlan A.Y."/>
            <person name="Deshpande S."/>
            <person name="Douglass A.P."/>
            <person name="Hanson S.J."/>
            <person name="Klenk H.-P."/>
            <person name="LaButti K.M."/>
            <person name="Lapidus A."/>
            <person name="Lindquist E.A."/>
            <person name="Lipzen A.M."/>
            <person name="Meier-Kolthoff J.P."/>
            <person name="Ohm R.A."/>
            <person name="Otillar R.P."/>
            <person name="Pangilinan J.L."/>
            <person name="Peng Y."/>
            <person name="Rokas A."/>
            <person name="Rosa C.A."/>
            <person name="Scheuner C."/>
            <person name="Sibirny A.A."/>
            <person name="Slot J.C."/>
            <person name="Stielow J.B."/>
            <person name="Sun H."/>
            <person name="Kurtzman C.P."/>
            <person name="Blackwell M."/>
            <person name="Grigoriev I.V."/>
            <person name="Jeffries T.W."/>
        </authorList>
    </citation>
    <scope>NUCLEOTIDE SEQUENCE [LARGE SCALE GENOMIC DNA]</scope>
    <source>
        <strain evidence="6">NRRL Y-1626</strain>
    </source>
</reference>
<dbReference type="Pfam" id="PF00134">
    <property type="entry name" value="Cyclin_N"/>
    <property type="match status" value="1"/>
</dbReference>
<dbReference type="GO" id="GO:0016538">
    <property type="term" value="F:cyclin-dependent protein serine/threonine kinase regulator activity"/>
    <property type="evidence" value="ECO:0007669"/>
    <property type="project" value="InterPro"/>
</dbReference>
<evidence type="ECO:0000256" key="3">
    <source>
        <dbReference type="SAM" id="MobiDB-lite"/>
    </source>
</evidence>
<dbReference type="Proteomes" id="UP000092321">
    <property type="component" value="Unassembled WGS sequence"/>
</dbReference>
<protein>
    <submittedName>
        <fullName evidence="5">Cyclin-like protein</fullName>
    </submittedName>
</protein>
<dbReference type="InterPro" id="IPR013763">
    <property type="entry name" value="Cyclin-like_dom"/>
</dbReference>
<dbReference type="GO" id="GO:0006357">
    <property type="term" value="P:regulation of transcription by RNA polymerase II"/>
    <property type="evidence" value="ECO:0007669"/>
    <property type="project" value="InterPro"/>
</dbReference>
<evidence type="ECO:0000256" key="1">
    <source>
        <dbReference type="ARBA" id="ARBA00023127"/>
    </source>
</evidence>
<sequence>MSTTSSLKKTDKSTTNNALYSNQRVTDDDIFRNSSQFSKWSFTKQQLKDIRQNLADETLLRFQEKLKSYLAEHESDNFLTDEEKEAISSEFELGISSEEQLQIVSLYAQKVQIFCTKLKLPSEVIATSIIFFKKFYITNSVINLHPKNLIFTCIFLACKSENHFISAETFASKVKQDKQSILENEFKLLESLKFSLMNHHLFKPLHGFYLDIQSVLYGKVDKNYLGTVYEKSKKMLLNSYLTDVFYHYSPPHITLTALILEDEQLILKYLELKFLGFDPLTPEEKLNESQLISKKMYDTLMKTIENCKQDLKTSLLPDRETAWKIDARIHYFLDPMSFIKRFRAQKESNSNSNDASDEPDKKKQKIE</sequence>
<dbReference type="SMART" id="SM00385">
    <property type="entry name" value="CYCLIN"/>
    <property type="match status" value="1"/>
</dbReference>
<evidence type="ECO:0000313" key="6">
    <source>
        <dbReference type="Proteomes" id="UP000092321"/>
    </source>
</evidence>
<feature type="compositionally biased region" description="Basic and acidic residues" evidence="3">
    <location>
        <begin position="358"/>
        <end position="367"/>
    </location>
</feature>
<dbReference type="InterPro" id="IPR043198">
    <property type="entry name" value="Cyclin/Ssn8"/>
</dbReference>
<dbReference type="OrthoDB" id="340962at2759"/>
<feature type="region of interest" description="Disordered" evidence="3">
    <location>
        <begin position="345"/>
        <end position="367"/>
    </location>
</feature>
<comment type="similarity">
    <text evidence="2">Belongs to the cyclin family.</text>
</comment>
<proteinExistence type="inferred from homology"/>
<dbReference type="PANTHER" id="PTHR10026">
    <property type="entry name" value="CYCLIN"/>
    <property type="match status" value="1"/>
</dbReference>